<organism evidence="1 2">
    <name type="scientific">Panagrolaimus sp. ES5</name>
    <dbReference type="NCBI Taxonomy" id="591445"/>
    <lineage>
        <taxon>Eukaryota</taxon>
        <taxon>Metazoa</taxon>
        <taxon>Ecdysozoa</taxon>
        <taxon>Nematoda</taxon>
        <taxon>Chromadorea</taxon>
        <taxon>Rhabditida</taxon>
        <taxon>Tylenchina</taxon>
        <taxon>Panagrolaimomorpha</taxon>
        <taxon>Panagrolaimoidea</taxon>
        <taxon>Panagrolaimidae</taxon>
        <taxon>Panagrolaimus</taxon>
    </lineage>
</organism>
<accession>A0AC34GVN0</accession>
<evidence type="ECO:0000313" key="2">
    <source>
        <dbReference type="WBParaSite" id="ES5_v2.g9071.t1"/>
    </source>
</evidence>
<protein>
    <submittedName>
        <fullName evidence="2">Uncharacterized protein</fullName>
    </submittedName>
</protein>
<dbReference type="Proteomes" id="UP000887579">
    <property type="component" value="Unplaced"/>
</dbReference>
<name>A0AC34GVN0_9BILA</name>
<proteinExistence type="predicted"/>
<reference evidence="2" key="1">
    <citation type="submission" date="2022-11" db="UniProtKB">
        <authorList>
            <consortium name="WormBaseParasite"/>
        </authorList>
    </citation>
    <scope>IDENTIFICATION</scope>
</reference>
<evidence type="ECO:0000313" key="1">
    <source>
        <dbReference type="Proteomes" id="UP000887579"/>
    </source>
</evidence>
<sequence length="221" mass="23927">MRRKVKPPQVHSSTLSSTAEIKAESLKNNPASEKKLNEDGVEKEQTLSFNNSSIENDEKKEPTKRVFAKRGEQNRSHSNCTPSFLLAPFSSSSTTTKTQSVSRLACNVVTATTATAASCGEALESIESVKAEIPEETCSSISPSKFESIADSKNNNNNQSDLKDLKATKSSLKSGISKSEIQSFCSSKYSVAGSQISLISNVMDRIEKGKNHLDESLASNR</sequence>
<dbReference type="WBParaSite" id="ES5_v2.g9071.t1">
    <property type="protein sequence ID" value="ES5_v2.g9071.t1"/>
    <property type="gene ID" value="ES5_v2.g9071"/>
</dbReference>